<gene>
    <name evidence="1" type="ORF">ABEG18_19170</name>
</gene>
<name>A0AAU7JC05_9HYPH</name>
<evidence type="ECO:0000313" key="1">
    <source>
        <dbReference type="EMBL" id="XBO37823.1"/>
    </source>
</evidence>
<proteinExistence type="predicted"/>
<protein>
    <submittedName>
        <fullName evidence="1">Uncharacterized protein</fullName>
    </submittedName>
</protein>
<organism evidence="1">
    <name type="scientific">Alsobacter sp. KACC 23698</name>
    <dbReference type="NCBI Taxonomy" id="3149229"/>
    <lineage>
        <taxon>Bacteria</taxon>
        <taxon>Pseudomonadati</taxon>
        <taxon>Pseudomonadota</taxon>
        <taxon>Alphaproteobacteria</taxon>
        <taxon>Hyphomicrobiales</taxon>
        <taxon>Alsobacteraceae</taxon>
        <taxon>Alsobacter</taxon>
    </lineage>
</organism>
<dbReference type="AlphaFoldDB" id="A0AAU7JC05"/>
<dbReference type="EMBL" id="CP157484">
    <property type="protein sequence ID" value="XBO37823.1"/>
    <property type="molecule type" value="Genomic_DNA"/>
</dbReference>
<reference evidence="1" key="1">
    <citation type="submission" date="2024-05" db="EMBL/GenBank/DDBJ databases">
        <authorList>
            <person name="Kim S."/>
            <person name="Heo J."/>
            <person name="Choi H."/>
            <person name="Choi Y."/>
            <person name="Kwon S.-W."/>
            <person name="Kim Y."/>
        </authorList>
    </citation>
    <scope>NUCLEOTIDE SEQUENCE</scope>
    <source>
        <strain evidence="1">KACC 23698</strain>
    </source>
</reference>
<accession>A0AAU7JC05</accession>
<dbReference type="RefSeq" id="WP_406854651.1">
    <property type="nucleotide sequence ID" value="NZ_CP157484.1"/>
</dbReference>
<sequence>MPRFHVSKHEAAAALAQAAIHIREADRLLNRSARCPEALPRIEAIEPTYSISPHLAEELEALSDALEEDGKPPR</sequence>